<name>A0A679FQI0_9BACL</name>
<dbReference type="Proteomes" id="UP000501421">
    <property type="component" value="Chromosome"/>
</dbReference>
<dbReference type="AlphaFoldDB" id="A0A679FQI0"/>
<accession>A0A679FQI0</accession>
<evidence type="ECO:0000313" key="1">
    <source>
        <dbReference type="EMBL" id="BBW98808.1"/>
    </source>
</evidence>
<proteinExistence type="predicted"/>
<sequence>MFALMQSHSWLKAMWQPQRIALLPKQLAYLWKGELVRKLDMQYYIRFSLFAKVLNQLWS</sequence>
<dbReference type="EMBL" id="AP022557">
    <property type="protein sequence ID" value="BBW98808.1"/>
    <property type="molecule type" value="Genomic_DNA"/>
</dbReference>
<keyword evidence="2" id="KW-1185">Reference proteome</keyword>
<protein>
    <submittedName>
        <fullName evidence="1">Uncharacterized protein</fullName>
    </submittedName>
</protein>
<gene>
    <name evidence="1" type="ORF">GsuE55_36410</name>
</gene>
<reference evidence="2" key="1">
    <citation type="journal article" date="2020" name="Microbiol. Resour. Announc.">
        <title>Complete Genome Sequence of Geobacillus sp. Strain E55-1, Isolated from Mine Geyser in Japan.</title>
        <authorList>
            <person name="Miyazaki K."/>
            <person name="Hase E."/>
            <person name="Tokito N."/>
        </authorList>
    </citation>
    <scope>NUCLEOTIDE SEQUENCE [LARGE SCALE GENOMIC DNA]</scope>
    <source>
        <strain evidence="2">E55-1</strain>
    </source>
</reference>
<evidence type="ECO:0000313" key="2">
    <source>
        <dbReference type="Proteomes" id="UP000501421"/>
    </source>
</evidence>
<organism evidence="1 2">
    <name type="scientific">Geobacillus subterraneus</name>
    <dbReference type="NCBI Taxonomy" id="129338"/>
    <lineage>
        <taxon>Bacteria</taxon>
        <taxon>Bacillati</taxon>
        <taxon>Bacillota</taxon>
        <taxon>Bacilli</taxon>
        <taxon>Bacillales</taxon>
        <taxon>Anoxybacillaceae</taxon>
        <taxon>Geobacillus</taxon>
    </lineage>
</organism>